<reference evidence="5" key="1">
    <citation type="journal article" date="2021" name="Nat. Commun.">
        <title>Genetic determinants of endophytism in the Arabidopsis root mycobiome.</title>
        <authorList>
            <person name="Mesny F."/>
            <person name="Miyauchi S."/>
            <person name="Thiergart T."/>
            <person name="Pickel B."/>
            <person name="Atanasova L."/>
            <person name="Karlsson M."/>
            <person name="Huettel B."/>
            <person name="Barry K.W."/>
            <person name="Haridas S."/>
            <person name="Chen C."/>
            <person name="Bauer D."/>
            <person name="Andreopoulos W."/>
            <person name="Pangilinan J."/>
            <person name="LaButti K."/>
            <person name="Riley R."/>
            <person name="Lipzen A."/>
            <person name="Clum A."/>
            <person name="Drula E."/>
            <person name="Henrissat B."/>
            <person name="Kohler A."/>
            <person name="Grigoriev I.V."/>
            <person name="Martin F.M."/>
            <person name="Hacquard S."/>
        </authorList>
    </citation>
    <scope>NUCLEOTIDE SEQUENCE</scope>
    <source>
        <strain evidence="5">MPI-CAGE-AT-0021</strain>
    </source>
</reference>
<organism evidence="5 6">
    <name type="scientific">Dactylonectria estremocensis</name>
    <dbReference type="NCBI Taxonomy" id="1079267"/>
    <lineage>
        <taxon>Eukaryota</taxon>
        <taxon>Fungi</taxon>
        <taxon>Dikarya</taxon>
        <taxon>Ascomycota</taxon>
        <taxon>Pezizomycotina</taxon>
        <taxon>Sordariomycetes</taxon>
        <taxon>Hypocreomycetidae</taxon>
        <taxon>Hypocreales</taxon>
        <taxon>Nectriaceae</taxon>
        <taxon>Dactylonectria</taxon>
    </lineage>
</organism>
<dbReference type="InterPro" id="IPR001180">
    <property type="entry name" value="CNH_dom"/>
</dbReference>
<dbReference type="SMART" id="SM00233">
    <property type="entry name" value="PH"/>
    <property type="match status" value="1"/>
</dbReference>
<gene>
    <name evidence="5" type="ORF">B0J13DRAFT_620999</name>
</gene>
<dbReference type="PROSITE" id="PS50010">
    <property type="entry name" value="DH_2"/>
    <property type="match status" value="1"/>
</dbReference>
<evidence type="ECO:0000256" key="2">
    <source>
        <dbReference type="SAM" id="MobiDB-lite"/>
    </source>
</evidence>
<dbReference type="InterPro" id="IPR000219">
    <property type="entry name" value="DH_dom"/>
</dbReference>
<dbReference type="Pfam" id="PF00621">
    <property type="entry name" value="RhoGEF"/>
    <property type="match status" value="1"/>
</dbReference>
<accession>A0A9P9J5M8</accession>
<dbReference type="SUPFAM" id="SSF50729">
    <property type="entry name" value="PH domain-like"/>
    <property type="match status" value="1"/>
</dbReference>
<dbReference type="OrthoDB" id="660555at2759"/>
<comment type="caution">
    <text evidence="5">The sequence shown here is derived from an EMBL/GenBank/DDBJ whole genome shotgun (WGS) entry which is preliminary data.</text>
</comment>
<dbReference type="PROSITE" id="PS50219">
    <property type="entry name" value="CNH"/>
    <property type="match status" value="1"/>
</dbReference>
<dbReference type="InterPro" id="IPR001849">
    <property type="entry name" value="PH_domain"/>
</dbReference>
<dbReference type="Gene3D" id="2.30.29.30">
    <property type="entry name" value="Pleckstrin-homology domain (PH domain)/Phosphotyrosine-binding domain (PTB)"/>
    <property type="match status" value="1"/>
</dbReference>
<dbReference type="AlphaFoldDB" id="A0A9P9J5M8"/>
<keyword evidence="1" id="KW-0344">Guanine-nucleotide releasing factor</keyword>
<evidence type="ECO:0000259" key="4">
    <source>
        <dbReference type="PROSITE" id="PS50219"/>
    </source>
</evidence>
<dbReference type="PANTHER" id="PTHR46572">
    <property type="entry name" value="RHO1 GDP-GTP EXCHANGE PROTEIN 1-RELATED"/>
    <property type="match status" value="1"/>
</dbReference>
<dbReference type="Pfam" id="PF23582">
    <property type="entry name" value="WHD_RGF3"/>
    <property type="match status" value="1"/>
</dbReference>
<evidence type="ECO:0000259" key="3">
    <source>
        <dbReference type="PROSITE" id="PS50010"/>
    </source>
</evidence>
<dbReference type="Pfam" id="PF00780">
    <property type="entry name" value="CNH"/>
    <property type="match status" value="1"/>
</dbReference>
<proteinExistence type="predicted"/>
<dbReference type="EMBL" id="JAGMUU010000007">
    <property type="protein sequence ID" value="KAH7149103.1"/>
    <property type="molecule type" value="Genomic_DNA"/>
</dbReference>
<dbReference type="GO" id="GO:0005085">
    <property type="term" value="F:guanyl-nucleotide exchange factor activity"/>
    <property type="evidence" value="ECO:0007669"/>
    <property type="project" value="UniProtKB-KW"/>
</dbReference>
<dbReference type="InterPro" id="IPR011993">
    <property type="entry name" value="PH-like_dom_sf"/>
</dbReference>
<feature type="region of interest" description="Disordered" evidence="2">
    <location>
        <begin position="1000"/>
        <end position="1020"/>
    </location>
</feature>
<evidence type="ECO:0000313" key="6">
    <source>
        <dbReference type="Proteomes" id="UP000717696"/>
    </source>
</evidence>
<sequence>MLLTLRIISIDVAVETTSDQQSMSGGTDNQLSRVASSHGALDMSIDALEKLSFDEDSALDSTSELGSQGAIPDSEELIDWDALQATEGDPLADDFLQQAVQNGAFQSHLANDASIHDELVLPFARRRLVPSELTAADFQRCVEPWALSSIEAWLREIGEGEPDLKAKMIDEALVLLFTNKVPTIKVADAETLSHHVLALLHQHGVLVPDEEWVKFEEGRVSGVLWQMTGSGCYAPRVHDAQTDVLCYSYYCDQNIEKLDLDRLLTSYSGLDWVNFYRLKREDLENVPKKEVHRQNILHEIVASEENYIRQLHIFDAQYQEQIRVHQPPIVAPEKKDHFLETVFGKFHTIQDLNQNLLLAQLKHRQQKQGPWISGFSDLFREWIRKAQPIYTEYAATYPLAVWMMRTECDTNLLFRHFLKSQVNNRVRLDWDHYLISPIQRIQRYVLLLEAVECKTVQESEEKLNLRRAIAEIKAVLLLCDTEMDAMNKKVVLMDLKRKLVLRPGFPGTLNLGHANRELVFQGDVITWSSNALTTRQLPARCLLFDHYLLLAKELVPKYDGGEKKLDVSKEPIPLYLLSLEIVHDSVSQWQNAGEHIYKFKIKHLGHRTYTLGTFSAKERDEWVNKIIQAKVKHAEVLYSQRSEPFRLRVLSDFIAGRGSPDSVLIRGTPLSRALQEPQGLSNMVHPLPDPGVQINCSTDFTVSGKHVFVIGTDSGVRVFYDLNPRVDKIVLEIPRVTQIAVLEELSICVLITDKTLVYCPLQEIVNELMSLSGDKKPQITQHRVSKDVTYFATAKMKDRMLLFYKRKELLRTSFKVIELGSFESSETKSRLFARRTSKGHGSVFREYDEFTFAQECYSLSLFQTYIAGATAKGMELLTLDKKQPFSVPPLNHPETANITNRIRGQRPLGMFTLNSNEFIIPYETVALYIDKHGDISRSVILGYAGKQAAQDATMYEKYLLLFYDDYVEIREAENGWLRQIIPGQDIRVLDHGVRGPRSDISLNPSGVASTSNSNGGSRGTVKIAMSNPKVSGNKIVLELLLDDRRQE</sequence>
<feature type="domain" description="CNH" evidence="4">
    <location>
        <begin position="691"/>
        <end position="996"/>
    </location>
</feature>
<protein>
    <submittedName>
        <fullName evidence="5">CNH domain-containing protein</fullName>
    </submittedName>
</protein>
<dbReference type="SUPFAM" id="SSF48065">
    <property type="entry name" value="DBL homology domain (DH-domain)"/>
    <property type="match status" value="1"/>
</dbReference>
<keyword evidence="6" id="KW-1185">Reference proteome</keyword>
<feature type="domain" description="DH" evidence="3">
    <location>
        <begin position="292"/>
        <end position="482"/>
    </location>
</feature>
<dbReference type="SMART" id="SM00325">
    <property type="entry name" value="RhoGEF"/>
    <property type="match status" value="1"/>
</dbReference>
<evidence type="ECO:0000313" key="5">
    <source>
        <dbReference type="EMBL" id="KAH7149103.1"/>
    </source>
</evidence>
<name>A0A9P9J5M8_9HYPO</name>
<dbReference type="Gene3D" id="1.20.900.10">
    <property type="entry name" value="Dbl homology (DH) domain"/>
    <property type="match status" value="1"/>
</dbReference>
<dbReference type="CDD" id="cd00821">
    <property type="entry name" value="PH"/>
    <property type="match status" value="1"/>
</dbReference>
<dbReference type="InterPro" id="IPR052233">
    <property type="entry name" value="Rho-type_GEFs"/>
</dbReference>
<evidence type="ECO:0000256" key="1">
    <source>
        <dbReference type="ARBA" id="ARBA00022658"/>
    </source>
</evidence>
<dbReference type="Proteomes" id="UP000717696">
    <property type="component" value="Unassembled WGS sequence"/>
</dbReference>
<dbReference type="PANTHER" id="PTHR46572:SF1">
    <property type="entry name" value="RHO1 GUANINE NUCLEOTIDE EXCHANGE FACTOR TUS1"/>
    <property type="match status" value="1"/>
</dbReference>
<dbReference type="InterPro" id="IPR057283">
    <property type="entry name" value="RGF3_WH"/>
</dbReference>
<dbReference type="InterPro" id="IPR035899">
    <property type="entry name" value="DBL_dom_sf"/>
</dbReference>